<dbReference type="InterPro" id="IPR003599">
    <property type="entry name" value="Ig_sub"/>
</dbReference>
<dbReference type="InterPro" id="IPR036179">
    <property type="entry name" value="Ig-like_dom_sf"/>
</dbReference>
<dbReference type="GO" id="GO:0004252">
    <property type="term" value="F:serine-type endopeptidase activity"/>
    <property type="evidence" value="ECO:0007669"/>
    <property type="project" value="TreeGrafter"/>
</dbReference>
<evidence type="ECO:0000256" key="3">
    <source>
        <dbReference type="ARBA" id="ARBA00022729"/>
    </source>
</evidence>
<dbReference type="InterPro" id="IPR036772">
    <property type="entry name" value="SRCR-like_dom_sf"/>
</dbReference>
<dbReference type="PROSITE" id="PS50287">
    <property type="entry name" value="SRCR_2"/>
    <property type="match status" value="3"/>
</dbReference>
<organism evidence="14 15">
    <name type="scientific">Periophthalmus magnuspinnatus</name>
    <dbReference type="NCBI Taxonomy" id="409849"/>
    <lineage>
        <taxon>Eukaryota</taxon>
        <taxon>Metazoa</taxon>
        <taxon>Chordata</taxon>
        <taxon>Craniata</taxon>
        <taxon>Vertebrata</taxon>
        <taxon>Euteleostomi</taxon>
        <taxon>Actinopterygii</taxon>
        <taxon>Neopterygii</taxon>
        <taxon>Teleostei</taxon>
        <taxon>Neoteleostei</taxon>
        <taxon>Acanthomorphata</taxon>
        <taxon>Gobiaria</taxon>
        <taxon>Gobiiformes</taxon>
        <taxon>Gobioidei</taxon>
        <taxon>Gobiidae</taxon>
        <taxon>Oxudercinae</taxon>
        <taxon>Periophthalmus</taxon>
    </lineage>
</organism>
<evidence type="ECO:0000256" key="9">
    <source>
        <dbReference type="ARBA" id="ARBA00064153"/>
    </source>
</evidence>
<dbReference type="SUPFAM" id="SSF48726">
    <property type="entry name" value="Immunoglobulin"/>
    <property type="match status" value="1"/>
</dbReference>
<keyword evidence="3" id="KW-0732">Signal</keyword>
<feature type="disulfide bond" evidence="11">
    <location>
        <begin position="208"/>
        <end position="272"/>
    </location>
</feature>
<dbReference type="Gene3D" id="3.10.250.10">
    <property type="entry name" value="SRCR-like domain"/>
    <property type="match status" value="3"/>
</dbReference>
<dbReference type="PROSITE" id="PS50835">
    <property type="entry name" value="IG_LIKE"/>
    <property type="match status" value="1"/>
</dbReference>
<dbReference type="PANTHER" id="PTHR48071:SF15">
    <property type="entry name" value="SRCR DOMAIN-CONTAINING PROTEIN"/>
    <property type="match status" value="1"/>
</dbReference>
<evidence type="ECO:0000256" key="10">
    <source>
        <dbReference type="ARBA" id="ARBA00069168"/>
    </source>
</evidence>
<feature type="domain" description="SRCR" evidence="12">
    <location>
        <begin position="78"/>
        <end position="178"/>
    </location>
</feature>
<dbReference type="SUPFAM" id="SSF56487">
    <property type="entry name" value="SRCR-like"/>
    <property type="match status" value="3"/>
</dbReference>
<feature type="disulfide bond" evidence="11">
    <location>
        <begin position="147"/>
        <end position="157"/>
    </location>
</feature>
<evidence type="ECO:0000256" key="2">
    <source>
        <dbReference type="ARBA" id="ARBA00022525"/>
    </source>
</evidence>
<feature type="disulfide bond" evidence="11">
    <location>
        <begin position="221"/>
        <end position="282"/>
    </location>
</feature>
<dbReference type="Ensembl" id="ENSPMGT00000023834.1">
    <property type="protein sequence ID" value="ENSPMGP00000022381.1"/>
    <property type="gene ID" value="ENSPMGG00000018088.1"/>
</dbReference>
<evidence type="ECO:0000256" key="6">
    <source>
        <dbReference type="ARBA" id="ARBA00023170"/>
    </source>
</evidence>
<proteinExistence type="predicted"/>
<evidence type="ECO:0000256" key="8">
    <source>
        <dbReference type="ARBA" id="ARBA00058074"/>
    </source>
</evidence>
<evidence type="ECO:0000256" key="11">
    <source>
        <dbReference type="PROSITE-ProRule" id="PRU00196"/>
    </source>
</evidence>
<comment type="function">
    <text evidence="8">Binds to extracellular matrix proteins. Binds to pathogen-associated molecular patterns (PAMPs) present on the cell walls of Gram-positive and Gram-negative bacteria and fungi, behaving as a pattern recognition receptor (PRR). Induces bacterial and fungal aggregation and subsequent inhibition of PAMP-induced cytokine release. Does not possess intrinsic bactericidal activity. May play a role in the innate defense and homeostasis of certain epithelial surfaces.</text>
</comment>
<dbReference type="InterPro" id="IPR001190">
    <property type="entry name" value="SRCR"/>
</dbReference>
<keyword evidence="6" id="KW-0675">Receptor</keyword>
<dbReference type="GO" id="GO:0005615">
    <property type="term" value="C:extracellular space"/>
    <property type="evidence" value="ECO:0007669"/>
    <property type="project" value="TreeGrafter"/>
</dbReference>
<keyword evidence="7" id="KW-0325">Glycoprotein</keyword>
<protein>
    <recommendedName>
        <fullName evidence="10">Soluble scavenger receptor cysteine-rich domain-containing protein SSC5D</fullName>
    </recommendedName>
</protein>
<keyword evidence="5 11" id="KW-1015">Disulfide bond</keyword>
<dbReference type="FunFam" id="3.10.250.10:FF:000009">
    <property type="entry name" value="WC1"/>
    <property type="match status" value="1"/>
</dbReference>
<dbReference type="InterPro" id="IPR013783">
    <property type="entry name" value="Ig-like_fold"/>
</dbReference>
<evidence type="ECO:0000313" key="14">
    <source>
        <dbReference type="Ensembl" id="ENSPMGP00000022381.1"/>
    </source>
</evidence>
<evidence type="ECO:0000259" key="12">
    <source>
        <dbReference type="PROSITE" id="PS50287"/>
    </source>
</evidence>
<comment type="subunit">
    <text evidence="9">Interacts with LGALS1 and laminin.</text>
</comment>
<dbReference type="GO" id="GO:0005886">
    <property type="term" value="C:plasma membrane"/>
    <property type="evidence" value="ECO:0007669"/>
    <property type="project" value="TreeGrafter"/>
</dbReference>
<evidence type="ECO:0000256" key="5">
    <source>
        <dbReference type="ARBA" id="ARBA00023157"/>
    </source>
</evidence>
<feature type="disulfide bond" evidence="11">
    <location>
        <begin position="252"/>
        <end position="262"/>
    </location>
</feature>
<dbReference type="GO" id="GO:0031638">
    <property type="term" value="P:zymogen activation"/>
    <property type="evidence" value="ECO:0007669"/>
    <property type="project" value="TreeGrafter"/>
</dbReference>
<dbReference type="Proteomes" id="UP000261520">
    <property type="component" value="Unplaced"/>
</dbReference>
<dbReference type="InterPro" id="IPR007110">
    <property type="entry name" value="Ig-like_dom"/>
</dbReference>
<feature type="domain" description="Ig-like" evidence="13">
    <location>
        <begin position="315"/>
        <end position="410"/>
    </location>
</feature>
<dbReference type="Pfam" id="PF00530">
    <property type="entry name" value="SRCR"/>
    <property type="match status" value="3"/>
</dbReference>
<accession>A0A3B4B1B7</accession>
<evidence type="ECO:0000259" key="13">
    <source>
        <dbReference type="PROSITE" id="PS50835"/>
    </source>
</evidence>
<feature type="disulfide bond" evidence="11">
    <location>
        <begin position="116"/>
        <end position="177"/>
    </location>
</feature>
<dbReference type="AlphaFoldDB" id="A0A3B4B1B7"/>
<dbReference type="Gene3D" id="2.60.40.10">
    <property type="entry name" value="Immunoglobulins"/>
    <property type="match status" value="1"/>
</dbReference>
<evidence type="ECO:0000256" key="4">
    <source>
        <dbReference type="ARBA" id="ARBA00022737"/>
    </source>
</evidence>
<dbReference type="SMART" id="SM00409">
    <property type="entry name" value="IG"/>
    <property type="match status" value="1"/>
</dbReference>
<keyword evidence="2" id="KW-0964">Secreted</keyword>
<dbReference type="SMART" id="SM00202">
    <property type="entry name" value="SR"/>
    <property type="match status" value="3"/>
</dbReference>
<keyword evidence="4" id="KW-0677">Repeat</keyword>
<dbReference type="PRINTS" id="PR00258">
    <property type="entry name" value="SPERACTRCPTR"/>
</dbReference>
<evidence type="ECO:0000313" key="15">
    <source>
        <dbReference type="Proteomes" id="UP000261520"/>
    </source>
</evidence>
<comment type="caution">
    <text evidence="11">Lacks conserved residue(s) required for the propagation of feature annotation.</text>
</comment>
<evidence type="ECO:0000256" key="7">
    <source>
        <dbReference type="ARBA" id="ARBA00023180"/>
    </source>
</evidence>
<feature type="domain" description="SRCR" evidence="12">
    <location>
        <begin position="183"/>
        <end position="283"/>
    </location>
</feature>
<reference evidence="14" key="2">
    <citation type="submission" date="2025-09" db="UniProtKB">
        <authorList>
            <consortium name="Ensembl"/>
        </authorList>
    </citation>
    <scope>IDENTIFICATION</scope>
</reference>
<sequence>IQWGTKRLANGTGRCSGRVEVFHDGQWGTVCDDMWDIHEAEVVCRAMDCGSAQMVTFSAFFGQGDGNIWLDDLNFCNVKLMDGPNRCAGRVEVYKNGQWGNVCGESWDLNDASVVCQQLKCGKEHRISTAPDYGHGSGQVWVEQIECSGRETAISQCPQNPFVDRTCNITSLAGLVCSDSLNVRLAEGSDACSGRVEVLSGAVWATVCDVDWTLEKAEVVCETIECGYAVNAPGEAHFNPGTGLVIDSINPCFTNKTNLQNCVKNGFKTSTCGHERDAGVVCAGIESSFIFTFLLQSRNVSHIKSYVQNITLTSPHAMLIYSPEKLSIKKGDYFFITCSVHSTYPGGYFYLTKSNTSRSEPKAAFGHSIFYMANFEFPSIQYEHQGLYSCVYAMNISSQSFFSDESKTIQVTVVGECLI</sequence>
<keyword evidence="15" id="KW-1185">Reference proteome</keyword>
<comment type="subcellular location">
    <subcellularLocation>
        <location evidence="1">Secreted</location>
    </subcellularLocation>
</comment>
<dbReference type="PANTHER" id="PTHR48071">
    <property type="entry name" value="SRCR DOMAIN-CONTAINING PROTEIN"/>
    <property type="match status" value="1"/>
</dbReference>
<evidence type="ECO:0000256" key="1">
    <source>
        <dbReference type="ARBA" id="ARBA00004613"/>
    </source>
</evidence>
<dbReference type="FunFam" id="3.10.250.10:FF:000007">
    <property type="entry name" value="Soluble scavenger receptor cysteine-rich domain-containing protein SSC5D"/>
    <property type="match status" value="2"/>
</dbReference>
<feature type="domain" description="SRCR" evidence="12">
    <location>
        <begin position="6"/>
        <end position="74"/>
    </location>
</feature>
<feature type="disulfide bond" evidence="11">
    <location>
        <begin position="103"/>
        <end position="167"/>
    </location>
</feature>
<reference evidence="14" key="1">
    <citation type="submission" date="2025-08" db="UniProtKB">
        <authorList>
            <consortium name="Ensembl"/>
        </authorList>
    </citation>
    <scope>IDENTIFICATION</scope>
</reference>
<name>A0A3B4B1B7_9GOBI</name>